<dbReference type="Proteomes" id="UP001300692">
    <property type="component" value="Unassembled WGS sequence"/>
</dbReference>
<feature type="transmembrane region" description="Helical" evidence="1">
    <location>
        <begin position="158"/>
        <end position="175"/>
    </location>
</feature>
<feature type="transmembrane region" description="Helical" evidence="1">
    <location>
        <begin position="286"/>
        <end position="303"/>
    </location>
</feature>
<feature type="transmembrane region" description="Helical" evidence="1">
    <location>
        <begin position="345"/>
        <end position="362"/>
    </location>
</feature>
<protein>
    <recommendedName>
        <fullName evidence="4">Glycosyltransferase RgtA/B/C/D-like domain-containing protein</fullName>
    </recommendedName>
</protein>
<proteinExistence type="predicted"/>
<sequence>MYVQRAQLNWIDQGIFALFVLNLGLLLYANWYGLGLDLESEDYWAAATHLGDYFQKTPIEGKVINRPPVFPILLAPLSSMGVFGAKALILLLFTLISCLYYLLIKRYIFQPALQLFAFALFSFSIPIHLVHAFVWTESLVMFWVLIQFFLILEGKRKPWMYFLWLLLVGIVAVETKNGYMLMVPGIALAWLYKQRSWVGLIQSGLYGLCMYLSHRFVSSQFVGMDTHEVLAKTTTLNLQANYIDVLTGWFVPLHIPFALRITLFVVVGLGLLYLFVRHRVYQNQDWVIAMGVFWSFFLLHSYFSHPDYHESERYLSTVYPIFLWSLIRFLDIGMKTDAFIRELKWRNLSFVLLFAWLLYSFVRVLSNDILWHQSRSLFES</sequence>
<dbReference type="RefSeq" id="WP_264139071.1">
    <property type="nucleotide sequence ID" value="NZ_JAOYOD010000001.1"/>
</dbReference>
<feature type="transmembrane region" description="Helical" evidence="1">
    <location>
        <begin position="83"/>
        <end position="103"/>
    </location>
</feature>
<keyword evidence="1" id="KW-0812">Transmembrane</keyword>
<feature type="transmembrane region" description="Helical" evidence="1">
    <location>
        <begin position="115"/>
        <end position="146"/>
    </location>
</feature>
<gene>
    <name evidence="2" type="ORF">N7U62_16250</name>
</gene>
<accession>A0ABT3CX05</accession>
<comment type="caution">
    <text evidence="2">The sequence shown here is derived from an EMBL/GenBank/DDBJ whole genome shotgun (WGS) entry which is preliminary data.</text>
</comment>
<evidence type="ECO:0008006" key="4">
    <source>
        <dbReference type="Google" id="ProtNLM"/>
    </source>
</evidence>
<dbReference type="EMBL" id="JAOYOD010000001">
    <property type="protein sequence ID" value="MCV9388235.1"/>
    <property type="molecule type" value="Genomic_DNA"/>
</dbReference>
<reference evidence="2 3" key="1">
    <citation type="submission" date="2022-10" db="EMBL/GenBank/DDBJ databases">
        <title>Comparative genomics and taxonomic characterization of three novel marine species of genus Reichenbachiella exhibiting antioxidant and polysaccharide degradation activities.</title>
        <authorList>
            <person name="Muhammad N."/>
            <person name="Lee Y.-J."/>
            <person name="Ko J."/>
            <person name="Kim S.-G."/>
        </authorList>
    </citation>
    <scope>NUCLEOTIDE SEQUENCE [LARGE SCALE GENOMIC DNA]</scope>
    <source>
        <strain evidence="2 3">ABR2-5</strain>
    </source>
</reference>
<feature type="transmembrane region" description="Helical" evidence="1">
    <location>
        <begin position="15"/>
        <end position="34"/>
    </location>
</feature>
<name>A0ABT3CX05_9BACT</name>
<keyword evidence="1" id="KW-0472">Membrane</keyword>
<evidence type="ECO:0000313" key="3">
    <source>
        <dbReference type="Proteomes" id="UP001300692"/>
    </source>
</evidence>
<evidence type="ECO:0000313" key="2">
    <source>
        <dbReference type="EMBL" id="MCV9388235.1"/>
    </source>
</evidence>
<feature type="transmembrane region" description="Helical" evidence="1">
    <location>
        <begin position="315"/>
        <end position="333"/>
    </location>
</feature>
<keyword evidence="3" id="KW-1185">Reference proteome</keyword>
<feature type="transmembrane region" description="Helical" evidence="1">
    <location>
        <begin position="253"/>
        <end position="274"/>
    </location>
</feature>
<evidence type="ECO:0000256" key="1">
    <source>
        <dbReference type="SAM" id="Phobius"/>
    </source>
</evidence>
<organism evidence="2 3">
    <name type="scientific">Reichenbachiella ulvae</name>
    <dbReference type="NCBI Taxonomy" id="2980104"/>
    <lineage>
        <taxon>Bacteria</taxon>
        <taxon>Pseudomonadati</taxon>
        <taxon>Bacteroidota</taxon>
        <taxon>Cytophagia</taxon>
        <taxon>Cytophagales</taxon>
        <taxon>Reichenbachiellaceae</taxon>
        <taxon>Reichenbachiella</taxon>
    </lineage>
</organism>
<keyword evidence="1" id="KW-1133">Transmembrane helix</keyword>